<dbReference type="InterPro" id="IPR013766">
    <property type="entry name" value="Thioredoxin_domain"/>
</dbReference>
<proteinExistence type="predicted"/>
<dbReference type="InterPro" id="IPR036249">
    <property type="entry name" value="Thioredoxin-like_sf"/>
</dbReference>
<dbReference type="InterPro" id="IPR050455">
    <property type="entry name" value="Tpx_Peroxidase_subfamily"/>
</dbReference>
<dbReference type="SUPFAM" id="SSF52833">
    <property type="entry name" value="Thioredoxin-like"/>
    <property type="match status" value="1"/>
</dbReference>
<accession>A0A1G9CKT7</accession>
<evidence type="ECO:0000256" key="1">
    <source>
        <dbReference type="ARBA" id="ARBA00023284"/>
    </source>
</evidence>
<dbReference type="PANTHER" id="PTHR43110">
    <property type="entry name" value="THIOL PEROXIDASE"/>
    <property type="match status" value="1"/>
</dbReference>
<evidence type="ECO:0000313" key="5">
    <source>
        <dbReference type="Proteomes" id="UP000199305"/>
    </source>
</evidence>
<evidence type="ECO:0000313" key="4">
    <source>
        <dbReference type="EMBL" id="SDK52209.1"/>
    </source>
</evidence>
<dbReference type="PROSITE" id="PS51352">
    <property type="entry name" value="THIOREDOXIN_2"/>
    <property type="match status" value="1"/>
</dbReference>
<evidence type="ECO:0000259" key="3">
    <source>
        <dbReference type="PROSITE" id="PS51352"/>
    </source>
</evidence>
<name>A0A1G9CKT7_9GAMM</name>
<keyword evidence="1" id="KW-0676">Redox-active center</keyword>
<evidence type="ECO:0000256" key="2">
    <source>
        <dbReference type="SAM" id="MobiDB-lite"/>
    </source>
</evidence>
<dbReference type="Proteomes" id="UP000199305">
    <property type="component" value="Unassembled WGS sequence"/>
</dbReference>
<dbReference type="GO" id="GO:0016491">
    <property type="term" value="F:oxidoreductase activity"/>
    <property type="evidence" value="ECO:0007669"/>
    <property type="project" value="InterPro"/>
</dbReference>
<dbReference type="Gene3D" id="3.40.30.10">
    <property type="entry name" value="Glutaredoxin"/>
    <property type="match status" value="1"/>
</dbReference>
<dbReference type="InterPro" id="IPR000866">
    <property type="entry name" value="AhpC/TSA"/>
</dbReference>
<dbReference type="GO" id="GO:0016209">
    <property type="term" value="F:antioxidant activity"/>
    <property type="evidence" value="ECO:0007669"/>
    <property type="project" value="InterPro"/>
</dbReference>
<dbReference type="Pfam" id="PF00578">
    <property type="entry name" value="AhpC-TSA"/>
    <property type="match status" value="1"/>
</dbReference>
<sequence>MSSRSTPPLPGAKAPDLSVSTTDGGSWELAKQTPENFTLLIFYRGLHCPICKSILQELNKNVGKFEDKGTQVFVVSMDSQDRASRSKEEWDIDKLAVGYGLTEDQARDWGLFFSESIKEEEPQMFSEPAVFIIKPDQTLFAAYVQSAPFARPRIEDLLGAVDFVLENDYPPRGTLDR</sequence>
<dbReference type="PANTHER" id="PTHR43110:SF1">
    <property type="entry name" value="THIOL PEROXIDASE"/>
    <property type="match status" value="1"/>
</dbReference>
<dbReference type="RefSeq" id="WP_091514676.1">
    <property type="nucleotide sequence ID" value="NZ_FNFH01000005.1"/>
</dbReference>
<gene>
    <name evidence="4" type="ORF">SAMN05216212_2545</name>
</gene>
<feature type="region of interest" description="Disordered" evidence="2">
    <location>
        <begin position="1"/>
        <end position="25"/>
    </location>
</feature>
<organism evidence="4 5">
    <name type="scientific">Microbulbifer yueqingensis</name>
    <dbReference type="NCBI Taxonomy" id="658219"/>
    <lineage>
        <taxon>Bacteria</taxon>
        <taxon>Pseudomonadati</taxon>
        <taxon>Pseudomonadota</taxon>
        <taxon>Gammaproteobacteria</taxon>
        <taxon>Cellvibrionales</taxon>
        <taxon>Microbulbiferaceae</taxon>
        <taxon>Microbulbifer</taxon>
    </lineage>
</organism>
<dbReference type="OrthoDB" id="9809746at2"/>
<dbReference type="EMBL" id="FNFH01000005">
    <property type="protein sequence ID" value="SDK52209.1"/>
    <property type="molecule type" value="Genomic_DNA"/>
</dbReference>
<protein>
    <submittedName>
        <fullName evidence="4">Peroxiredoxin</fullName>
    </submittedName>
</protein>
<dbReference type="AlphaFoldDB" id="A0A1G9CKT7"/>
<feature type="domain" description="Thioredoxin" evidence="3">
    <location>
        <begin position="8"/>
        <end position="166"/>
    </location>
</feature>
<keyword evidence="5" id="KW-1185">Reference proteome</keyword>
<dbReference type="STRING" id="658219.SAMN05216212_2545"/>
<reference evidence="5" key="1">
    <citation type="submission" date="2016-10" db="EMBL/GenBank/DDBJ databases">
        <authorList>
            <person name="Varghese N."/>
            <person name="Submissions S."/>
        </authorList>
    </citation>
    <scope>NUCLEOTIDE SEQUENCE [LARGE SCALE GENOMIC DNA]</scope>
    <source>
        <strain evidence="5">CGMCC 1.10658</strain>
    </source>
</reference>